<accession>A0AB38HUA6</accession>
<keyword evidence="1" id="KW-1133">Transmembrane helix</keyword>
<feature type="transmembrane region" description="Helical" evidence="1">
    <location>
        <begin position="275"/>
        <end position="303"/>
    </location>
</feature>
<evidence type="ECO:0000256" key="1">
    <source>
        <dbReference type="SAM" id="Phobius"/>
    </source>
</evidence>
<feature type="transmembrane region" description="Helical" evidence="1">
    <location>
        <begin position="251"/>
        <end position="269"/>
    </location>
</feature>
<feature type="transmembrane region" description="Helical" evidence="1">
    <location>
        <begin position="222"/>
        <end position="239"/>
    </location>
</feature>
<feature type="transmembrane region" description="Helical" evidence="1">
    <location>
        <begin position="73"/>
        <end position="92"/>
    </location>
</feature>
<keyword evidence="1" id="KW-0812">Transmembrane</keyword>
<evidence type="ECO:0000313" key="3">
    <source>
        <dbReference type="Proteomes" id="UP000294215"/>
    </source>
</evidence>
<geneLocation type="plasmid" evidence="2">
    <name>pSM92_Rh12</name>
</geneLocation>
<name>A0AB38HUA6_9HYPH</name>
<dbReference type="Proteomes" id="UP000294215">
    <property type="component" value="Unassembled WGS sequence"/>
</dbReference>
<gene>
    <name evidence="2" type="ORF">ELH40_36195</name>
</gene>
<dbReference type="RefSeq" id="WP_130817720.1">
    <property type="nucleotide sequence ID" value="NZ_SIMR01000006.1"/>
</dbReference>
<dbReference type="EMBL" id="SIMR01000006">
    <property type="protein sequence ID" value="TBC03033.1"/>
    <property type="molecule type" value="Genomic_DNA"/>
</dbReference>
<protein>
    <submittedName>
        <fullName evidence="2">YeeE/YedE family protein</fullName>
    </submittedName>
</protein>
<reference evidence="2 3" key="1">
    <citation type="submission" date="2019-02" db="EMBL/GenBank/DDBJ databases">
        <title>The genomic architecture of introgression among sibling species of bacteria.</title>
        <authorList>
            <person name="Cavassim M.I.A."/>
            <person name="Moeskjaer S."/>
            <person name="Moslemi C."/>
            <person name="Fields B."/>
            <person name="Bachmann A."/>
            <person name="Vilhjalmsson B."/>
            <person name="Schierup M.H."/>
            <person name="Young J.P.W."/>
            <person name="Andersen S.U."/>
        </authorList>
    </citation>
    <scope>NUCLEOTIDE SEQUENCE [LARGE SCALE GENOMIC DNA]</scope>
    <source>
        <strain evidence="2 3">SM92</strain>
        <plasmid evidence="2">pSM92_Rh12</plasmid>
    </source>
</reference>
<feature type="transmembrane region" description="Helical" evidence="1">
    <location>
        <begin position="43"/>
        <end position="66"/>
    </location>
</feature>
<keyword evidence="2" id="KW-0614">Plasmid</keyword>
<feature type="transmembrane region" description="Helical" evidence="1">
    <location>
        <begin position="182"/>
        <end position="202"/>
    </location>
</feature>
<keyword evidence="1" id="KW-0472">Membrane</keyword>
<comment type="caution">
    <text evidence="2">The sequence shown here is derived from an EMBL/GenBank/DDBJ whole genome shotgun (WGS) entry which is preliminary data.</text>
</comment>
<evidence type="ECO:0000313" key="2">
    <source>
        <dbReference type="EMBL" id="TBC03033.1"/>
    </source>
</evidence>
<proteinExistence type="predicted"/>
<feature type="transmembrane region" description="Helical" evidence="1">
    <location>
        <begin position="139"/>
        <end position="161"/>
    </location>
</feature>
<sequence>MTTVSLLIALVAVAVMGFANQRGGTCTVAAIEEIVTTWKFSRLLALFEASLWVGGGLILLNFVGLLPIRPMGYAVGLATILGGVLFGLGAFLNRACLFGTVARLGSGEWAYAATPLGFYLGSLITLGLHAPAQSQDKSLILAASSWVALAILVLLAARLLTYGMAIQRNHRAILTHAWSPHVATTIIGITFLVALVTAGNWTSSEFLSDLADGVKSSWTAKSLLYLSLFGGAVFGGWTARSLKHTAPDTLSVLRCLAGGAMMGAGGALIPGGNTGLVLIGMPLLLSYAWLAFIAICVTIYLAIRLTGLMASPQ</sequence>
<organism evidence="2 3">
    <name type="scientific">Rhizobium ruizarguesonis</name>
    <dbReference type="NCBI Taxonomy" id="2081791"/>
    <lineage>
        <taxon>Bacteria</taxon>
        <taxon>Pseudomonadati</taxon>
        <taxon>Pseudomonadota</taxon>
        <taxon>Alphaproteobacteria</taxon>
        <taxon>Hyphomicrobiales</taxon>
        <taxon>Rhizobiaceae</taxon>
        <taxon>Rhizobium/Agrobacterium group</taxon>
        <taxon>Rhizobium</taxon>
    </lineage>
</organism>
<dbReference type="Pfam" id="PF04143">
    <property type="entry name" value="Sulf_transp"/>
    <property type="match status" value="1"/>
</dbReference>
<dbReference type="InterPro" id="IPR007272">
    <property type="entry name" value="Sulf_transp_TsuA/YedE"/>
</dbReference>
<dbReference type="AlphaFoldDB" id="A0AB38HUA6"/>